<evidence type="ECO:0000256" key="1">
    <source>
        <dbReference type="SAM" id="MobiDB-lite"/>
    </source>
</evidence>
<evidence type="ECO:0000313" key="4">
    <source>
        <dbReference type="RefSeq" id="XP_025416305.1"/>
    </source>
</evidence>
<feature type="region of interest" description="Disordered" evidence="1">
    <location>
        <begin position="485"/>
        <end position="522"/>
    </location>
</feature>
<dbReference type="Proteomes" id="UP000694846">
    <property type="component" value="Unplaced"/>
</dbReference>
<keyword evidence="3" id="KW-1185">Reference proteome</keyword>
<organism evidence="3 4">
    <name type="scientific">Sipha flava</name>
    <name type="common">yellow sugarcane aphid</name>
    <dbReference type="NCBI Taxonomy" id="143950"/>
    <lineage>
        <taxon>Eukaryota</taxon>
        <taxon>Metazoa</taxon>
        <taxon>Ecdysozoa</taxon>
        <taxon>Arthropoda</taxon>
        <taxon>Hexapoda</taxon>
        <taxon>Insecta</taxon>
        <taxon>Pterygota</taxon>
        <taxon>Neoptera</taxon>
        <taxon>Paraneoptera</taxon>
        <taxon>Hemiptera</taxon>
        <taxon>Sternorrhyncha</taxon>
        <taxon>Aphidomorpha</taxon>
        <taxon>Aphidoidea</taxon>
        <taxon>Aphididae</taxon>
        <taxon>Sipha</taxon>
    </lineage>
</organism>
<dbReference type="OrthoDB" id="6287506at2759"/>
<evidence type="ECO:0000256" key="2">
    <source>
        <dbReference type="SAM" id="SignalP"/>
    </source>
</evidence>
<reference evidence="4" key="1">
    <citation type="submission" date="2025-08" db="UniProtKB">
        <authorList>
            <consortium name="RefSeq"/>
        </authorList>
    </citation>
    <scope>IDENTIFICATION</scope>
    <source>
        <tissue evidence="4">Whole body</tissue>
    </source>
</reference>
<dbReference type="GeneID" id="112687671"/>
<protein>
    <submittedName>
        <fullName evidence="4">Uncharacterized protein LOC112687671 isoform X1</fullName>
    </submittedName>
</protein>
<proteinExistence type="predicted"/>
<feature type="chain" id="PRO_5034700216" evidence="2">
    <location>
        <begin position="24"/>
        <end position="568"/>
    </location>
</feature>
<dbReference type="AlphaFoldDB" id="A0A8B8G0Y8"/>
<feature type="signal peptide" evidence="2">
    <location>
        <begin position="1"/>
        <end position="23"/>
    </location>
</feature>
<dbReference type="Gene3D" id="2.60.120.970">
    <property type="match status" value="1"/>
</dbReference>
<sequence length="568" mass="62588">MSLPESRWLLVVAVLAAWWTAAAVGRPAAVDESVAVPVNDDDGEPAPNEENASGTFVGVPEIRNLQNVDAALCRRLAAMTDRDLAFLEAGLSNIGGAPPQEDEPADGEMMMGDMPQADAITQDQWSSATAPVTVRTDLLFLERESPDCSEDRYVNSSTPSKKRRIQSIQNQIMQYMGRSSPSQISPIPTNSNQPTAVKKIMDTVTNLMSYPSDVMHTESAVEKVQSFFPICYVPKNTNDDDNWNSKKAMNLMFSISLPKAPGGVSVNINMTKLRLFKHFITCTSQTSVETDDSQICQPISSKKNAKLANSSSAEAMSTTEDKQIRVSVYIRLMKKKVTVKRKLLDSRMLPYYGEKWTEWNIHKAFKTWRNQTHNFTITVEVEDEDGNFLPVTRFFKPMNCTEPEQTIAAISKPIPGLVMESVHKGLQNDGDETMTMSPQMALSLNLPRYPIVDVTTVEVPAVAEQGRGVAQLFNRHAVVAVRTTSWRPDRSNEHGAYPRIRHGNGSHNKAAAEPTDPDTLPPPAMDFSRMGEDLRDRVVNKIVLVKVKATTTTETPTGSTASPGAAAT</sequence>
<name>A0A8B8G0Y8_9HEMI</name>
<keyword evidence="2" id="KW-0732">Signal</keyword>
<dbReference type="RefSeq" id="XP_025416305.1">
    <property type="nucleotide sequence ID" value="XM_025560520.1"/>
</dbReference>
<gene>
    <name evidence="4" type="primary">LOC112687671</name>
</gene>
<accession>A0A8B8G0Y8</accession>
<evidence type="ECO:0000313" key="3">
    <source>
        <dbReference type="Proteomes" id="UP000694846"/>
    </source>
</evidence>